<dbReference type="VEuPathDB" id="FungiDB:PABG_07319"/>
<accession>A0A1D2J2Z9</accession>
<dbReference type="Pfam" id="PF24864">
    <property type="entry name" value="DUF7730"/>
    <property type="match status" value="1"/>
</dbReference>
<evidence type="ECO:0000256" key="1">
    <source>
        <dbReference type="SAM" id="MobiDB-lite"/>
    </source>
</evidence>
<comment type="caution">
    <text evidence="4">The sequence shown here is derived from an EMBL/GenBank/DDBJ whole genome shotgun (WGS) entry which is preliminary data.</text>
</comment>
<feature type="domain" description="DUF7730" evidence="3">
    <location>
        <begin position="114"/>
        <end position="265"/>
    </location>
</feature>
<sequence>MACKQQLLAFLDRIGCALIMCLVSPFYVCFLISSARKKAASERERKELMIPVLGLTTNSRRRRLSITPSMLEKGQSSQSGPDIKQERTGFGRLLSNLPGTRAIRVLSSSSSSSRQEESRFLTQLPLEIRLMIYQYALSTQRAHVVTIPGKVASVACSEGIREGFVCYNGNRHDYQCPPAHVYRPTTRAGCVIRELSVAPVKFLPSAKKGISGALDLLCVCRQVYTEAVTVLYKNMTFQMDLLTLLGFFISIPDHHLKRITKLEISGPHLDYLDSYCYLNNLPFFRRIRRPGAHPPTPHKLAADNINDRSSDIPTPTPKSIPRFYTPTLDTWSYSRSAFGDFTLYSPRPPTGWEVACSEVLPLLTSLCELKISLKRPSAFSEKCMSRATERYMLRPLCQLKLQLPRLHVFEVRVDWQEGLEGQMWSDAWEWPHETGGGQGQGQGQEQEQEQGHDLVRDGVMMTAMWRPNLFLWEEVERAELIRDGREVGMDERWDSYLARGVDESGDGGGLWDGVPFKLIRTV</sequence>
<evidence type="ECO:0000313" key="5">
    <source>
        <dbReference type="Proteomes" id="UP000242814"/>
    </source>
</evidence>
<dbReference type="Proteomes" id="UP000242814">
    <property type="component" value="Unassembled WGS sequence"/>
</dbReference>
<dbReference type="AlphaFoldDB" id="A0A1D2J2Z9"/>
<feature type="transmembrane region" description="Helical" evidence="2">
    <location>
        <begin position="7"/>
        <end position="28"/>
    </location>
</feature>
<evidence type="ECO:0000256" key="2">
    <source>
        <dbReference type="SAM" id="Phobius"/>
    </source>
</evidence>
<keyword evidence="2" id="KW-1133">Transmembrane helix</keyword>
<protein>
    <recommendedName>
        <fullName evidence="3">DUF7730 domain-containing protein</fullName>
    </recommendedName>
</protein>
<evidence type="ECO:0000259" key="3">
    <source>
        <dbReference type="Pfam" id="PF24864"/>
    </source>
</evidence>
<dbReference type="PANTHER" id="PTHR38790">
    <property type="entry name" value="2EXR DOMAIN-CONTAINING PROTEIN-RELATED"/>
    <property type="match status" value="1"/>
</dbReference>
<proteinExistence type="predicted"/>
<reference evidence="4 5" key="1">
    <citation type="submission" date="2016-06" db="EMBL/GenBank/DDBJ databases">
        <authorList>
            <person name="Kjaerup R.B."/>
            <person name="Dalgaard T.S."/>
            <person name="Juul-Madsen H.R."/>
        </authorList>
    </citation>
    <scope>NUCLEOTIDE SEQUENCE [LARGE SCALE GENOMIC DNA]</scope>
    <source>
        <strain evidence="4 5">Pb300</strain>
    </source>
</reference>
<name>A0A1D2J2Z9_PARBR</name>
<gene>
    <name evidence="4" type="ORF">ACO22_08037</name>
</gene>
<dbReference type="InterPro" id="IPR056632">
    <property type="entry name" value="DUF7730"/>
</dbReference>
<evidence type="ECO:0000313" key="4">
    <source>
        <dbReference type="EMBL" id="ODH12665.1"/>
    </source>
</evidence>
<dbReference type="EMBL" id="LZYO01000863">
    <property type="protein sequence ID" value="ODH12665.1"/>
    <property type="molecule type" value="Genomic_DNA"/>
</dbReference>
<dbReference type="VEuPathDB" id="FungiDB:PADG_08389"/>
<keyword evidence="2" id="KW-0812">Transmembrane</keyword>
<keyword evidence="2" id="KW-0472">Membrane</keyword>
<organism evidence="4 5">
    <name type="scientific">Paracoccidioides brasiliensis</name>
    <dbReference type="NCBI Taxonomy" id="121759"/>
    <lineage>
        <taxon>Eukaryota</taxon>
        <taxon>Fungi</taxon>
        <taxon>Dikarya</taxon>
        <taxon>Ascomycota</taxon>
        <taxon>Pezizomycotina</taxon>
        <taxon>Eurotiomycetes</taxon>
        <taxon>Eurotiomycetidae</taxon>
        <taxon>Onygenales</taxon>
        <taxon>Ajellomycetaceae</taxon>
        <taxon>Paracoccidioides</taxon>
    </lineage>
</organism>
<feature type="region of interest" description="Disordered" evidence="1">
    <location>
        <begin position="430"/>
        <end position="450"/>
    </location>
</feature>